<dbReference type="GO" id="GO:0016503">
    <property type="term" value="F:pheromone receptor activity"/>
    <property type="evidence" value="ECO:0007669"/>
    <property type="project" value="InterPro"/>
</dbReference>
<evidence type="ECO:0000256" key="11">
    <source>
        <dbReference type="ARBA" id="ARBA00023180"/>
    </source>
</evidence>
<evidence type="ECO:0000256" key="13">
    <source>
        <dbReference type="RuleBase" id="RU364061"/>
    </source>
</evidence>
<keyword evidence="15" id="KW-1185">Reference proteome</keyword>
<feature type="transmembrane region" description="Helical" evidence="13">
    <location>
        <begin position="12"/>
        <end position="33"/>
    </location>
</feature>
<evidence type="ECO:0000259" key="14">
    <source>
        <dbReference type="PROSITE" id="PS50262"/>
    </source>
</evidence>
<dbReference type="AlphaFoldDB" id="A0A9J7FA47"/>
<comment type="similarity">
    <text evidence="3 13">Belongs to the G-protein coupled receptor 1 family.</text>
</comment>
<dbReference type="Proteomes" id="UP001108280">
    <property type="component" value="Chromosome 9"/>
</dbReference>
<reference evidence="15" key="1">
    <citation type="journal article" date="2018" name="Biotechnol. Bioeng.">
        <title>A reference genome of the Chinese hamster based on a hybrid assembly strategy.</title>
        <authorList>
            <person name="Rupp O."/>
            <person name="MacDonald M.L."/>
            <person name="Li S."/>
            <person name="Dhiman H."/>
            <person name="Polson S."/>
            <person name="Griep S."/>
            <person name="Heffner K."/>
            <person name="Hernandez I."/>
            <person name="Brinkrolf K."/>
            <person name="Jadhav V."/>
            <person name="Samoudi M."/>
            <person name="Hao H."/>
            <person name="Kingham B."/>
            <person name="Goesmann A."/>
            <person name="Betenbaugh M.J."/>
            <person name="Lewis N.E."/>
            <person name="Borth N."/>
            <person name="Lee K.H."/>
        </authorList>
    </citation>
    <scope>NUCLEOTIDE SEQUENCE [LARGE SCALE GENOMIC DNA]</scope>
    <source>
        <strain evidence="15">17A/GY</strain>
    </source>
</reference>
<dbReference type="RefSeq" id="XP_027254470.1">
    <property type="nucleotide sequence ID" value="XM_027398669.1"/>
</dbReference>
<feature type="transmembrane region" description="Helical" evidence="13">
    <location>
        <begin position="130"/>
        <end position="150"/>
    </location>
</feature>
<dbReference type="PANTHER" id="PTHR24062">
    <property type="entry name" value="VOMERONASAL TYPE-1 RECEPTOR"/>
    <property type="match status" value="1"/>
</dbReference>
<keyword evidence="7 13" id="KW-1133">Transmembrane helix</keyword>
<evidence type="ECO:0000256" key="1">
    <source>
        <dbReference type="ARBA" id="ARBA00003878"/>
    </source>
</evidence>
<evidence type="ECO:0000256" key="7">
    <source>
        <dbReference type="ARBA" id="ARBA00022989"/>
    </source>
</evidence>
<dbReference type="OrthoDB" id="9609382at2759"/>
<comment type="subcellular location">
    <subcellularLocation>
        <location evidence="2 13">Cell membrane</location>
        <topology evidence="2 13">Multi-pass membrane protein</topology>
    </subcellularLocation>
</comment>
<gene>
    <name evidence="16" type="primary">LOC100772580</name>
</gene>
<organism evidence="15 16">
    <name type="scientific">Cricetulus griseus</name>
    <name type="common">Chinese hamster</name>
    <name type="synonym">Cricetulus barabensis griseus</name>
    <dbReference type="NCBI Taxonomy" id="10029"/>
    <lineage>
        <taxon>Eukaryota</taxon>
        <taxon>Metazoa</taxon>
        <taxon>Chordata</taxon>
        <taxon>Craniata</taxon>
        <taxon>Vertebrata</taxon>
        <taxon>Euteleostomi</taxon>
        <taxon>Mammalia</taxon>
        <taxon>Eutheria</taxon>
        <taxon>Euarchontoglires</taxon>
        <taxon>Glires</taxon>
        <taxon>Rodentia</taxon>
        <taxon>Myomorpha</taxon>
        <taxon>Muroidea</taxon>
        <taxon>Cricetidae</taxon>
        <taxon>Cricetinae</taxon>
        <taxon>Cricetulus</taxon>
    </lineage>
</organism>
<name>A0A9J7FA47_CRIGR</name>
<dbReference type="InterPro" id="IPR017452">
    <property type="entry name" value="GPCR_Rhodpsn_7TM"/>
</dbReference>
<feature type="transmembrane region" description="Helical" evidence="13">
    <location>
        <begin position="45"/>
        <end position="70"/>
    </location>
</feature>
<reference evidence="16" key="3">
    <citation type="submission" date="2025-08" db="UniProtKB">
        <authorList>
            <consortium name="RefSeq"/>
        </authorList>
    </citation>
    <scope>IDENTIFICATION</scope>
    <source>
        <strain evidence="16">17A/GY</strain>
        <tissue evidence="16">Liver</tissue>
    </source>
</reference>
<evidence type="ECO:0000256" key="8">
    <source>
        <dbReference type="ARBA" id="ARBA00023040"/>
    </source>
</evidence>
<keyword evidence="11" id="KW-0325">Glycoprotein</keyword>
<dbReference type="GO" id="GO:0005886">
    <property type="term" value="C:plasma membrane"/>
    <property type="evidence" value="ECO:0007669"/>
    <property type="project" value="UniProtKB-SubCell"/>
</dbReference>
<dbReference type="SUPFAM" id="SSF81321">
    <property type="entry name" value="Family A G protein-coupled receptor-like"/>
    <property type="match status" value="1"/>
</dbReference>
<dbReference type="Pfam" id="PF03402">
    <property type="entry name" value="V1R"/>
    <property type="match status" value="1"/>
</dbReference>
<keyword evidence="5 13" id="KW-0589">Pheromone response</keyword>
<evidence type="ECO:0000256" key="12">
    <source>
        <dbReference type="ARBA" id="ARBA00023224"/>
    </source>
</evidence>
<dbReference type="PROSITE" id="PS50262">
    <property type="entry name" value="G_PROTEIN_RECEP_F1_2"/>
    <property type="match status" value="1"/>
</dbReference>
<dbReference type="PRINTS" id="PR01534">
    <property type="entry name" value="VOMERONASL1R"/>
</dbReference>
<accession>A0A9J7FA47</accession>
<dbReference type="FunFam" id="1.20.1070.10:FF:000033">
    <property type="entry name" value="Vomeronasal type-1 receptor"/>
    <property type="match status" value="1"/>
</dbReference>
<evidence type="ECO:0000313" key="16">
    <source>
        <dbReference type="RefSeq" id="XP_027254470.1"/>
    </source>
</evidence>
<feature type="transmembrane region" description="Helical" evidence="13">
    <location>
        <begin position="236"/>
        <end position="260"/>
    </location>
</feature>
<dbReference type="KEGG" id="cge:100772580"/>
<proteinExistence type="inferred from homology"/>
<keyword evidence="8 13" id="KW-0297">G-protein coupled receptor</keyword>
<feature type="transmembrane region" description="Helical" evidence="13">
    <location>
        <begin position="266"/>
        <end position="286"/>
    </location>
</feature>
<dbReference type="GeneID" id="100772580"/>
<feature type="transmembrane region" description="Helical" evidence="13">
    <location>
        <begin position="90"/>
        <end position="110"/>
    </location>
</feature>
<keyword evidence="12 13" id="KW-0807">Transducer</keyword>
<dbReference type="Gene3D" id="1.20.1070.10">
    <property type="entry name" value="Rhodopsin 7-helix transmembrane proteins"/>
    <property type="match status" value="1"/>
</dbReference>
<reference evidence="15" key="2">
    <citation type="journal article" date="2020" name="Biotechnol. Bioeng.">
        <title>Chromosome-scale scaffolds for the Chinese hamster reference genome assembly to facilitate the study of the CHO epigenome.</title>
        <authorList>
            <person name="Hilliard W."/>
            <person name="MacDonald M."/>
            <person name="Lee K.H."/>
        </authorList>
    </citation>
    <scope>NUCLEOTIDE SEQUENCE [LARGE SCALE GENOMIC DNA]</scope>
    <source>
        <strain evidence="15">17A/GY</strain>
    </source>
</reference>
<dbReference type="GO" id="GO:0019236">
    <property type="term" value="P:response to pheromone"/>
    <property type="evidence" value="ECO:0007669"/>
    <property type="project" value="UniProtKB-KW"/>
</dbReference>
<evidence type="ECO:0000256" key="10">
    <source>
        <dbReference type="ARBA" id="ARBA00023170"/>
    </source>
</evidence>
<evidence type="ECO:0000256" key="9">
    <source>
        <dbReference type="ARBA" id="ARBA00023136"/>
    </source>
</evidence>
<keyword evidence="10 13" id="KW-0675">Receptor</keyword>
<evidence type="ECO:0000256" key="4">
    <source>
        <dbReference type="ARBA" id="ARBA00022475"/>
    </source>
</evidence>
<evidence type="ECO:0000256" key="3">
    <source>
        <dbReference type="ARBA" id="ARBA00010663"/>
    </source>
</evidence>
<sequence>MDSRNLGTGIMFLIQNIVGILGNVSLLSYYLVIYKEKHKVKTLDLILIHLIMVNFLIILSKGMGNTMITFGLKHFFNDWSYQIFMYVQRVFRSMSIATICLLSVFQAIIISPRNSCWKYLRANSPKDIGLYISLCWLLYIMVNVLFPLYMSIKLRKKNRTKETGFELYTVVGHDRVTVSLYTAFFVFPELLFSVLITWSSISMIVFLYRHKQKVQHIRSACAFHSNSPESRATQNILVLVFTFLAFYTLSTISHGCSALLSHQNWWPMTITSIISLCFPTLSPFVLMSQSSPLFRHCILWIKGSESSNVIIDI</sequence>
<comment type="function">
    <text evidence="1">Putative pheromone receptor.</text>
</comment>
<keyword evidence="6 13" id="KW-0812">Transmembrane</keyword>
<dbReference type="InterPro" id="IPR004072">
    <property type="entry name" value="Vmron_rcpt_1"/>
</dbReference>
<protein>
    <recommendedName>
        <fullName evidence="13">Vomeronasal type-1 receptor</fullName>
    </recommendedName>
</protein>
<evidence type="ECO:0000313" key="15">
    <source>
        <dbReference type="Proteomes" id="UP001108280"/>
    </source>
</evidence>
<evidence type="ECO:0000256" key="5">
    <source>
        <dbReference type="ARBA" id="ARBA00022507"/>
    </source>
</evidence>
<keyword evidence="4 13" id="KW-1003">Cell membrane</keyword>
<feature type="transmembrane region" description="Helical" evidence="13">
    <location>
        <begin position="190"/>
        <end position="208"/>
    </location>
</feature>
<dbReference type="GO" id="GO:0007606">
    <property type="term" value="P:sensory perception of chemical stimulus"/>
    <property type="evidence" value="ECO:0007669"/>
    <property type="project" value="UniProtKB-ARBA"/>
</dbReference>
<evidence type="ECO:0000256" key="2">
    <source>
        <dbReference type="ARBA" id="ARBA00004651"/>
    </source>
</evidence>
<keyword evidence="9 13" id="KW-0472">Membrane</keyword>
<feature type="domain" description="G-protein coupled receptors family 1 profile" evidence="14">
    <location>
        <begin position="24"/>
        <end position="286"/>
    </location>
</feature>
<evidence type="ECO:0000256" key="6">
    <source>
        <dbReference type="ARBA" id="ARBA00022692"/>
    </source>
</evidence>